<dbReference type="GO" id="GO:0005886">
    <property type="term" value="C:plasma membrane"/>
    <property type="evidence" value="ECO:0007669"/>
    <property type="project" value="UniProtKB-SubCell"/>
</dbReference>
<keyword evidence="5 8" id="KW-1133">Transmembrane helix</keyword>
<accession>A0A4R1MLC1</accession>
<evidence type="ECO:0000256" key="8">
    <source>
        <dbReference type="HAMAP-Rule" id="MF_00422"/>
    </source>
</evidence>
<dbReference type="InterPro" id="IPR005807">
    <property type="entry name" value="SecE_bac"/>
</dbReference>
<dbReference type="HAMAP" id="MF_00422">
    <property type="entry name" value="SecE"/>
    <property type="match status" value="1"/>
</dbReference>
<dbReference type="RefSeq" id="WP_132282302.1">
    <property type="nucleotide sequence ID" value="NZ_SMGQ01000012.1"/>
</dbReference>
<dbReference type="EMBL" id="SMGQ01000012">
    <property type="protein sequence ID" value="TCK93397.1"/>
    <property type="molecule type" value="Genomic_DNA"/>
</dbReference>
<proteinExistence type="inferred from homology"/>
<keyword evidence="7 8" id="KW-0472">Membrane</keyword>
<evidence type="ECO:0000256" key="4">
    <source>
        <dbReference type="ARBA" id="ARBA00022927"/>
    </source>
</evidence>
<dbReference type="GO" id="GO:0009306">
    <property type="term" value="P:protein secretion"/>
    <property type="evidence" value="ECO:0007669"/>
    <property type="project" value="UniProtKB-UniRule"/>
</dbReference>
<sequence length="62" mass="7186">MDANVKKSWWKVFKGDFKKIVWPDKKSLFRQTAVVLFVTIFMGVIISVLDLILQYGLSLLPL</sequence>
<name>A0A4R1MLC1_9FIRM</name>
<comment type="caution">
    <text evidence="9">The sequence shown here is derived from an EMBL/GenBank/DDBJ whole genome shotgun (WGS) entry which is preliminary data.</text>
</comment>
<comment type="subunit">
    <text evidence="8">Component of the Sec protein translocase complex. Heterotrimer consisting of SecY, SecE and SecG subunits. The heterotrimers can form oligomers, although 1 heterotrimer is thought to be able to translocate proteins. Interacts with the ribosome. Interacts with SecDF, and other proteins may be involved. Interacts with SecA.</text>
</comment>
<dbReference type="GO" id="GO:0008320">
    <property type="term" value="F:protein transmembrane transporter activity"/>
    <property type="evidence" value="ECO:0007669"/>
    <property type="project" value="UniProtKB-UniRule"/>
</dbReference>
<evidence type="ECO:0000256" key="3">
    <source>
        <dbReference type="ARBA" id="ARBA00022692"/>
    </source>
</evidence>
<comment type="similarity">
    <text evidence="8">Belongs to the SecE/SEC61-gamma family.</text>
</comment>
<keyword evidence="10" id="KW-1185">Reference proteome</keyword>
<dbReference type="Pfam" id="PF00584">
    <property type="entry name" value="SecE"/>
    <property type="match status" value="1"/>
</dbReference>
<keyword evidence="8" id="KW-1003">Cell membrane</keyword>
<keyword evidence="6 8" id="KW-0811">Translocation</keyword>
<dbReference type="Gene3D" id="1.20.5.1030">
    <property type="entry name" value="Preprotein translocase secy subunit"/>
    <property type="match status" value="1"/>
</dbReference>
<dbReference type="NCBIfam" id="TIGR00964">
    <property type="entry name" value="secE_bact"/>
    <property type="match status" value="1"/>
</dbReference>
<evidence type="ECO:0000256" key="5">
    <source>
        <dbReference type="ARBA" id="ARBA00022989"/>
    </source>
</evidence>
<dbReference type="InterPro" id="IPR038379">
    <property type="entry name" value="SecE_sf"/>
</dbReference>
<evidence type="ECO:0000256" key="6">
    <source>
        <dbReference type="ARBA" id="ARBA00023010"/>
    </source>
</evidence>
<dbReference type="GO" id="GO:0065002">
    <property type="term" value="P:intracellular protein transmembrane transport"/>
    <property type="evidence" value="ECO:0007669"/>
    <property type="project" value="UniProtKB-UniRule"/>
</dbReference>
<evidence type="ECO:0000256" key="7">
    <source>
        <dbReference type="ARBA" id="ARBA00023136"/>
    </source>
</evidence>
<comment type="function">
    <text evidence="8">Essential subunit of the Sec protein translocation channel SecYEG. Clamps together the 2 halves of SecY. May contact the channel plug during translocation.</text>
</comment>
<keyword evidence="4 8" id="KW-0653">Protein transport</keyword>
<protein>
    <recommendedName>
        <fullName evidence="8">Protein translocase subunit SecE</fullName>
    </recommendedName>
</protein>
<evidence type="ECO:0000313" key="10">
    <source>
        <dbReference type="Proteomes" id="UP000294545"/>
    </source>
</evidence>
<dbReference type="GO" id="GO:0043952">
    <property type="term" value="P:protein transport by the Sec complex"/>
    <property type="evidence" value="ECO:0007669"/>
    <property type="project" value="UniProtKB-UniRule"/>
</dbReference>
<dbReference type="InterPro" id="IPR001901">
    <property type="entry name" value="Translocase_SecE/Sec61-g"/>
</dbReference>
<reference evidence="9 10" key="1">
    <citation type="submission" date="2019-03" db="EMBL/GenBank/DDBJ databases">
        <title>Genomic Encyclopedia of Type Strains, Phase IV (KMG-IV): sequencing the most valuable type-strain genomes for metagenomic binning, comparative biology and taxonomic classification.</title>
        <authorList>
            <person name="Goeker M."/>
        </authorList>
    </citation>
    <scope>NUCLEOTIDE SEQUENCE [LARGE SCALE GENOMIC DNA]</scope>
    <source>
        <strain evidence="9 10">DSM 24176</strain>
    </source>
</reference>
<organism evidence="9 10">
    <name type="scientific">Natranaerovirga hydrolytica</name>
    <dbReference type="NCBI Taxonomy" id="680378"/>
    <lineage>
        <taxon>Bacteria</taxon>
        <taxon>Bacillati</taxon>
        <taxon>Bacillota</taxon>
        <taxon>Clostridia</taxon>
        <taxon>Lachnospirales</taxon>
        <taxon>Natranaerovirgaceae</taxon>
        <taxon>Natranaerovirga</taxon>
    </lineage>
</organism>
<evidence type="ECO:0000256" key="1">
    <source>
        <dbReference type="ARBA" id="ARBA00004370"/>
    </source>
</evidence>
<keyword evidence="2 8" id="KW-0813">Transport</keyword>
<dbReference type="Proteomes" id="UP000294545">
    <property type="component" value="Unassembled WGS sequence"/>
</dbReference>
<dbReference type="GO" id="GO:0006605">
    <property type="term" value="P:protein targeting"/>
    <property type="evidence" value="ECO:0007669"/>
    <property type="project" value="UniProtKB-UniRule"/>
</dbReference>
<comment type="subcellular location">
    <subcellularLocation>
        <location evidence="8">Cell membrane</location>
        <topology evidence="8">Single-pass membrane protein</topology>
    </subcellularLocation>
    <subcellularLocation>
        <location evidence="1">Membrane</location>
    </subcellularLocation>
</comment>
<evidence type="ECO:0000256" key="2">
    <source>
        <dbReference type="ARBA" id="ARBA00022448"/>
    </source>
</evidence>
<feature type="transmembrane region" description="Helical" evidence="8">
    <location>
        <begin position="34"/>
        <end position="57"/>
    </location>
</feature>
<dbReference type="OrthoDB" id="9807958at2"/>
<evidence type="ECO:0000313" key="9">
    <source>
        <dbReference type="EMBL" id="TCK93397.1"/>
    </source>
</evidence>
<keyword evidence="3 8" id="KW-0812">Transmembrane</keyword>
<dbReference type="AlphaFoldDB" id="A0A4R1MLC1"/>
<gene>
    <name evidence="8" type="primary">secE</name>
    <name evidence="9" type="ORF">EDC19_1590</name>
</gene>